<dbReference type="Pfam" id="PF13565">
    <property type="entry name" value="HTH_32"/>
    <property type="match status" value="1"/>
</dbReference>
<dbReference type="Pfam" id="PF13683">
    <property type="entry name" value="rve_3"/>
    <property type="match status" value="1"/>
</dbReference>
<evidence type="ECO:0000259" key="2">
    <source>
        <dbReference type="PROSITE" id="PS50994"/>
    </source>
</evidence>
<keyword evidence="4" id="KW-0371">Homeobox</keyword>
<dbReference type="SUPFAM" id="SSF53098">
    <property type="entry name" value="Ribonuclease H-like"/>
    <property type="match status" value="1"/>
</dbReference>
<dbReference type="InterPro" id="IPR036397">
    <property type="entry name" value="RNaseH_sf"/>
</dbReference>
<dbReference type="PANTHER" id="PTHR35004">
    <property type="entry name" value="TRANSPOSASE RV3428C-RELATED"/>
    <property type="match status" value="1"/>
</dbReference>
<dbReference type="NCBIfam" id="NF033577">
    <property type="entry name" value="transpos_IS481"/>
    <property type="match status" value="1"/>
</dbReference>
<dbReference type="GO" id="GO:0015074">
    <property type="term" value="P:DNA integration"/>
    <property type="evidence" value="ECO:0007669"/>
    <property type="project" value="InterPro"/>
</dbReference>
<sequence length="403" mass="45091">MSKARLVITALFVEGQTASEVAARYGVHRAWVYKLKARYLAEGEAAFESRSRRPKTSPRATPAATVELVLALRKQLAETGLDAGADTIGWHLQHHHQTTLSRATIHRILTRHGAVVPDPGKRPRSSYLRFCAELPNECWQSDFTHYRLTRPDGSPGMDVEIITWLDDHSRYALHVSAHARITGPIVVTSFRETVAQHGIPASTLTDNGMVYTTRLSGGKGGRNGLETELRKLNIVQKNSRPNHPTTCGKVERFQQTLKKWLRAQPVQPATIAELQALLEVFVDEYNHRRPHRSLPHRATPAAAYHARPKAGPTTDRTGEVHHRVRTDRIDDTGVVTLRVNGRLHHIGIGRTHARTHVLLLVHDLQIRVVDAATGELLRELVLDPTKDYQPTGRPPGPVPKRNR</sequence>
<name>A0A542EQJ3_9ACTN</name>
<keyword evidence="5" id="KW-1185">Reference proteome</keyword>
<dbReference type="RefSeq" id="WP_141854184.1">
    <property type="nucleotide sequence ID" value="NZ_VFMM01000001.1"/>
</dbReference>
<dbReference type="InterPro" id="IPR047656">
    <property type="entry name" value="IS481-like_transpos"/>
</dbReference>
<dbReference type="GO" id="GO:0003677">
    <property type="term" value="F:DNA binding"/>
    <property type="evidence" value="ECO:0007669"/>
    <property type="project" value="UniProtKB-KW"/>
</dbReference>
<dbReference type="EMBL" id="VFMM01000002">
    <property type="protein sequence ID" value="TQJ12280.1"/>
    <property type="molecule type" value="Genomic_DNA"/>
</dbReference>
<protein>
    <submittedName>
        <fullName evidence="4">Homeodomain-containing protein</fullName>
    </submittedName>
</protein>
<evidence type="ECO:0000313" key="5">
    <source>
        <dbReference type="Proteomes" id="UP000316298"/>
    </source>
</evidence>
<gene>
    <name evidence="4" type="ORF">FB475_1741</name>
    <name evidence="3" type="ORF">FB475_5219</name>
</gene>
<keyword evidence="4" id="KW-0238">DNA-binding</keyword>
<dbReference type="Gene3D" id="3.30.420.10">
    <property type="entry name" value="Ribonuclease H-like superfamily/Ribonuclease H"/>
    <property type="match status" value="1"/>
</dbReference>
<evidence type="ECO:0000313" key="4">
    <source>
        <dbReference type="EMBL" id="TQJ17617.1"/>
    </source>
</evidence>
<feature type="domain" description="Integrase catalytic" evidence="2">
    <location>
        <begin position="131"/>
        <end position="308"/>
    </location>
</feature>
<dbReference type="SUPFAM" id="SSF46689">
    <property type="entry name" value="Homeodomain-like"/>
    <property type="match status" value="1"/>
</dbReference>
<evidence type="ECO:0000256" key="1">
    <source>
        <dbReference type="SAM" id="MobiDB-lite"/>
    </source>
</evidence>
<dbReference type="PANTHER" id="PTHR35004:SF7">
    <property type="entry name" value="INTEGRASE PROTEIN"/>
    <property type="match status" value="1"/>
</dbReference>
<accession>A0A542EQJ3</accession>
<comment type="caution">
    <text evidence="4">The sequence shown here is derived from an EMBL/GenBank/DDBJ whole genome shotgun (WGS) entry which is preliminary data.</text>
</comment>
<dbReference type="AlphaFoldDB" id="A0A542EQJ3"/>
<feature type="region of interest" description="Disordered" evidence="1">
    <location>
        <begin position="291"/>
        <end position="319"/>
    </location>
</feature>
<proteinExistence type="predicted"/>
<dbReference type="InterPro" id="IPR012337">
    <property type="entry name" value="RNaseH-like_sf"/>
</dbReference>
<reference evidence="4 5" key="1">
    <citation type="submission" date="2019-06" db="EMBL/GenBank/DDBJ databases">
        <title>Sequencing the genomes of 1000 actinobacteria strains.</title>
        <authorList>
            <person name="Klenk H.-P."/>
        </authorList>
    </citation>
    <scope>NUCLEOTIDE SEQUENCE [LARGE SCALE GENOMIC DNA]</scope>
    <source>
        <strain evidence="4 5">DSM 17305</strain>
    </source>
</reference>
<dbReference type="EMBL" id="VFMM01000001">
    <property type="protein sequence ID" value="TQJ17617.1"/>
    <property type="molecule type" value="Genomic_DNA"/>
</dbReference>
<organism evidence="4 5">
    <name type="scientific">Kribbella jejuensis</name>
    <dbReference type="NCBI Taxonomy" id="236068"/>
    <lineage>
        <taxon>Bacteria</taxon>
        <taxon>Bacillati</taxon>
        <taxon>Actinomycetota</taxon>
        <taxon>Actinomycetes</taxon>
        <taxon>Propionibacteriales</taxon>
        <taxon>Kribbellaceae</taxon>
        <taxon>Kribbella</taxon>
    </lineage>
</organism>
<dbReference type="InterPro" id="IPR001584">
    <property type="entry name" value="Integrase_cat-core"/>
</dbReference>
<dbReference type="PROSITE" id="PS50994">
    <property type="entry name" value="INTEGRASE"/>
    <property type="match status" value="1"/>
</dbReference>
<evidence type="ECO:0000313" key="3">
    <source>
        <dbReference type="EMBL" id="TQJ12280.1"/>
    </source>
</evidence>
<dbReference type="Proteomes" id="UP000316298">
    <property type="component" value="Unassembled WGS sequence"/>
</dbReference>
<dbReference type="OrthoDB" id="52928at2"/>
<dbReference type="InterPro" id="IPR009057">
    <property type="entry name" value="Homeodomain-like_sf"/>
</dbReference>